<feature type="transmembrane region" description="Helical" evidence="1">
    <location>
        <begin position="410"/>
        <end position="430"/>
    </location>
</feature>
<keyword evidence="3" id="KW-1185">Reference proteome</keyword>
<accession>A0A266Q3U4</accession>
<sequence>MMSLFSVVQLYRFLESPRFDADTIHGEANYLLAKPYLDAVVASGFGRFEEIIVDGEDVDCNSLPDQGDKLSFEFKCVHETSENFHENLDDFLAADPRIVRGELPAEFFLVQENFYSKDMYKPDLIQSLYSLCEFIKCLSGLALYHDAKNGFKLVFVPTNSKGGSKSIVLETVLSRDLLLSVGALDCSLLRGLDDGAKTDPHYSEKIGVFGVTLTELYEKCSDNQKFFDYLVRNWSAFLVSYHNNLAVYLSGFAFHKAKKEVAQAEFDLASQFSKVIGDITAKLLGIPVSFAAVLIMLKSTDELEMISVLVSLLLFGVVMRGVLKNQYRHLERILHARDIVIGSFEGKRSDYPNDLSLAIDSMSSALKNDEIAILKQLRFLSLISWGPLVLAILLLCYRCFYFLTKTAENFFIWIVGFLDSFSMLQGYGLAFSI</sequence>
<keyword evidence="1" id="KW-0472">Membrane</keyword>
<keyword evidence="1" id="KW-0812">Transmembrane</keyword>
<reference evidence="3" key="1">
    <citation type="submission" date="2017-05" db="EMBL/GenBank/DDBJ databases">
        <authorList>
            <person name="Barney B.M."/>
        </authorList>
    </citation>
    <scope>NUCLEOTIDE SEQUENCE [LARGE SCALE GENOMIC DNA]</scope>
    <source>
        <strain evidence="3">PSBB022</strain>
    </source>
</reference>
<dbReference type="AlphaFoldDB" id="A0A266Q3U4"/>
<protein>
    <submittedName>
        <fullName evidence="2">Uncharacterized protein</fullName>
    </submittedName>
</protein>
<gene>
    <name evidence="2" type="ORF">CBP51_15165</name>
</gene>
<dbReference type="EMBL" id="NHNI01000002">
    <property type="protein sequence ID" value="OZY84533.1"/>
    <property type="molecule type" value="Genomic_DNA"/>
</dbReference>
<comment type="caution">
    <text evidence="2">The sequence shown here is derived from an EMBL/GenBank/DDBJ whole genome shotgun (WGS) entry which is preliminary data.</text>
</comment>
<evidence type="ECO:0000313" key="2">
    <source>
        <dbReference type="EMBL" id="OZY84533.1"/>
    </source>
</evidence>
<dbReference type="Proteomes" id="UP000216101">
    <property type="component" value="Unassembled WGS sequence"/>
</dbReference>
<proteinExistence type="predicted"/>
<organism evidence="2 3">
    <name type="scientific">Cellvibrio mixtus</name>
    <dbReference type="NCBI Taxonomy" id="39650"/>
    <lineage>
        <taxon>Bacteria</taxon>
        <taxon>Pseudomonadati</taxon>
        <taxon>Pseudomonadota</taxon>
        <taxon>Gammaproteobacteria</taxon>
        <taxon>Cellvibrionales</taxon>
        <taxon>Cellvibrionaceae</taxon>
        <taxon>Cellvibrio</taxon>
    </lineage>
</organism>
<dbReference type="RefSeq" id="WP_094985581.1">
    <property type="nucleotide sequence ID" value="NZ_NHNI01000002.1"/>
</dbReference>
<name>A0A266Q3U4_9GAMM</name>
<evidence type="ECO:0000313" key="3">
    <source>
        <dbReference type="Proteomes" id="UP000216101"/>
    </source>
</evidence>
<evidence type="ECO:0000256" key="1">
    <source>
        <dbReference type="SAM" id="Phobius"/>
    </source>
</evidence>
<feature type="transmembrane region" description="Helical" evidence="1">
    <location>
        <begin position="382"/>
        <end position="404"/>
    </location>
</feature>
<keyword evidence="1" id="KW-1133">Transmembrane helix</keyword>